<evidence type="ECO:0000256" key="1">
    <source>
        <dbReference type="ARBA" id="ARBA00004406"/>
    </source>
</evidence>
<evidence type="ECO:0000256" key="2">
    <source>
        <dbReference type="ARBA" id="ARBA00009219"/>
    </source>
</evidence>
<dbReference type="GO" id="GO:0000252">
    <property type="term" value="F:3-beta-hydroxysteroid dehydrogenase [NAD(P)+]/C4-decarboxylase activity"/>
    <property type="evidence" value="ECO:0007669"/>
    <property type="project" value="UniProtKB-ARBA"/>
</dbReference>
<evidence type="ECO:0000256" key="12">
    <source>
        <dbReference type="ARBA" id="ARBA00067985"/>
    </source>
</evidence>
<evidence type="ECO:0000256" key="4">
    <source>
        <dbReference type="ARBA" id="ARBA00022824"/>
    </source>
</evidence>
<feature type="domain" description="3-beta hydroxysteroid dehydrogenase/isomerase" evidence="18">
    <location>
        <begin position="16"/>
        <end position="283"/>
    </location>
</feature>
<comment type="subunit">
    <text evidence="10">Heterotetramer of ERG25, ERG26, ERG27 and ERG28. ERG28 acts as a scaffold to tether ERG27 and other 4,4-demethylation-related enzymes, forming a demethylation enzyme complex, in the endoplasmic reticulum.</text>
</comment>
<comment type="subcellular location">
    <subcellularLocation>
        <location evidence="1">Endoplasmic reticulum membrane</location>
        <topology evidence="1">Peripheral membrane protein</topology>
    </subcellularLocation>
</comment>
<feature type="transmembrane region" description="Helical" evidence="17">
    <location>
        <begin position="294"/>
        <end position="315"/>
    </location>
</feature>
<dbReference type="EMBL" id="MU007010">
    <property type="protein sequence ID" value="KAF2436443.1"/>
    <property type="molecule type" value="Genomic_DNA"/>
</dbReference>
<evidence type="ECO:0000256" key="14">
    <source>
        <dbReference type="ARBA" id="ARBA00081397"/>
    </source>
</evidence>
<reference evidence="19" key="1">
    <citation type="journal article" date="2020" name="Stud. Mycol.">
        <title>101 Dothideomycetes genomes: a test case for predicting lifestyles and emergence of pathogens.</title>
        <authorList>
            <person name="Haridas S."/>
            <person name="Albert R."/>
            <person name="Binder M."/>
            <person name="Bloem J."/>
            <person name="Labutti K."/>
            <person name="Salamov A."/>
            <person name="Andreopoulos B."/>
            <person name="Baker S."/>
            <person name="Barry K."/>
            <person name="Bills G."/>
            <person name="Bluhm B."/>
            <person name="Cannon C."/>
            <person name="Castanera R."/>
            <person name="Culley D."/>
            <person name="Daum C."/>
            <person name="Ezra D."/>
            <person name="Gonzalez J."/>
            <person name="Henrissat B."/>
            <person name="Kuo A."/>
            <person name="Liang C."/>
            <person name="Lipzen A."/>
            <person name="Lutzoni F."/>
            <person name="Magnuson J."/>
            <person name="Mondo S."/>
            <person name="Nolan M."/>
            <person name="Ohm R."/>
            <person name="Pangilinan J."/>
            <person name="Park H.-J."/>
            <person name="Ramirez L."/>
            <person name="Alfaro M."/>
            <person name="Sun H."/>
            <person name="Tritt A."/>
            <person name="Yoshinaga Y."/>
            <person name="Zwiers L.-H."/>
            <person name="Turgeon B."/>
            <person name="Goodwin S."/>
            <person name="Spatafora J."/>
            <person name="Crous P."/>
            <person name="Grigoriev I."/>
        </authorList>
    </citation>
    <scope>NUCLEOTIDE SEQUENCE</scope>
    <source>
        <strain evidence="19">CBS 130266</strain>
    </source>
</reference>
<evidence type="ECO:0000256" key="7">
    <source>
        <dbReference type="ARBA" id="ARBA00023027"/>
    </source>
</evidence>
<dbReference type="PANTHER" id="PTHR43245">
    <property type="entry name" value="BIFUNCTIONAL POLYMYXIN RESISTANCE PROTEIN ARNA"/>
    <property type="match status" value="1"/>
</dbReference>
<evidence type="ECO:0000313" key="19">
    <source>
        <dbReference type="EMBL" id="KAF2436443.1"/>
    </source>
</evidence>
<name>A0A9P4P484_9PEZI</name>
<keyword evidence="4" id="KW-0256">Endoplasmic reticulum</keyword>
<keyword evidence="6" id="KW-0560">Oxidoreductase</keyword>
<keyword evidence="5" id="KW-0752">Steroid biosynthesis</keyword>
<comment type="similarity">
    <text evidence="2">Belongs to the 3-beta-HSD family.</text>
</comment>
<evidence type="ECO:0000313" key="20">
    <source>
        <dbReference type="Proteomes" id="UP000800235"/>
    </source>
</evidence>
<evidence type="ECO:0000256" key="11">
    <source>
        <dbReference type="ARBA" id="ARBA00067470"/>
    </source>
</evidence>
<keyword evidence="17" id="KW-0812">Transmembrane</keyword>
<evidence type="ECO:0000256" key="15">
    <source>
        <dbReference type="ARBA" id="ARBA00081452"/>
    </source>
</evidence>
<evidence type="ECO:0000256" key="3">
    <source>
        <dbReference type="ARBA" id="ARBA00022516"/>
    </source>
</evidence>
<evidence type="ECO:0000259" key="18">
    <source>
        <dbReference type="Pfam" id="PF01073"/>
    </source>
</evidence>
<keyword evidence="3" id="KW-0444">Lipid biosynthesis</keyword>
<organism evidence="19 20">
    <name type="scientific">Tothia fuscella</name>
    <dbReference type="NCBI Taxonomy" id="1048955"/>
    <lineage>
        <taxon>Eukaryota</taxon>
        <taxon>Fungi</taxon>
        <taxon>Dikarya</taxon>
        <taxon>Ascomycota</taxon>
        <taxon>Pezizomycotina</taxon>
        <taxon>Dothideomycetes</taxon>
        <taxon>Pleosporomycetidae</taxon>
        <taxon>Venturiales</taxon>
        <taxon>Cylindrosympodiaceae</taxon>
        <taxon>Tothia</taxon>
    </lineage>
</organism>
<comment type="caution">
    <text evidence="19">The sequence shown here is derived from an EMBL/GenBank/DDBJ whole genome shotgun (WGS) entry which is preliminary data.</text>
</comment>
<keyword evidence="7" id="KW-0520">NAD</keyword>
<dbReference type="AlphaFoldDB" id="A0A9P4P484"/>
<keyword evidence="8" id="KW-0443">Lipid metabolism</keyword>
<dbReference type="InterPro" id="IPR036291">
    <property type="entry name" value="NAD(P)-bd_dom_sf"/>
</dbReference>
<dbReference type="GO" id="GO:0006696">
    <property type="term" value="P:ergosterol biosynthetic process"/>
    <property type="evidence" value="ECO:0007669"/>
    <property type="project" value="UniProtKB-ARBA"/>
</dbReference>
<evidence type="ECO:0000256" key="16">
    <source>
        <dbReference type="ARBA" id="ARBA00082106"/>
    </source>
</evidence>
<dbReference type="Proteomes" id="UP000800235">
    <property type="component" value="Unassembled WGS sequence"/>
</dbReference>
<evidence type="ECO:0000256" key="6">
    <source>
        <dbReference type="ARBA" id="ARBA00023002"/>
    </source>
</evidence>
<dbReference type="PANTHER" id="PTHR43245:SF51">
    <property type="entry name" value="SHORT CHAIN DEHYDROGENASE_REDUCTASE FAMILY 42E, MEMBER 2"/>
    <property type="match status" value="1"/>
</dbReference>
<dbReference type="GO" id="GO:0005789">
    <property type="term" value="C:endoplasmic reticulum membrane"/>
    <property type="evidence" value="ECO:0007669"/>
    <property type="project" value="UniProtKB-SubCell"/>
</dbReference>
<dbReference type="InterPro" id="IPR002225">
    <property type="entry name" value="3Beta_OHSteriod_DH/Estase"/>
</dbReference>
<dbReference type="InterPro" id="IPR050177">
    <property type="entry name" value="Lipid_A_modif_metabolic_enz"/>
</dbReference>
<dbReference type="FunFam" id="3.40.50.720:FF:000346">
    <property type="entry name" value="C-3 sterol dehydrogenase/C-4 decarboxylase"/>
    <property type="match status" value="1"/>
</dbReference>
<dbReference type="Gene3D" id="3.40.50.720">
    <property type="entry name" value="NAD(P)-binding Rossmann-like Domain"/>
    <property type="match status" value="1"/>
</dbReference>
<evidence type="ECO:0000256" key="10">
    <source>
        <dbReference type="ARBA" id="ARBA00046995"/>
    </source>
</evidence>
<evidence type="ECO:0000256" key="8">
    <source>
        <dbReference type="ARBA" id="ARBA00023098"/>
    </source>
</evidence>
<dbReference type="OrthoDB" id="10058185at2759"/>
<accession>A0A9P4P484</accession>
<evidence type="ECO:0000256" key="9">
    <source>
        <dbReference type="ARBA" id="ARBA00023136"/>
    </source>
</evidence>
<dbReference type="Pfam" id="PF01073">
    <property type="entry name" value="3Beta_HSD"/>
    <property type="match status" value="1"/>
</dbReference>
<gene>
    <name evidence="19" type="ORF">EJ08DRAFT_644790</name>
</gene>
<sequence>MAEENLFDKSLGNVCVIGGCGFLGHHIVELVLLRHPQSTVSILDLRDSPKRNQQRTTFYACDITDEEAVNTAFQKAKPDVVIHTASPTAQAATAVLKELMYKVNITGTQVLLKAAQECGVRAFVYTSSASVIMGEQSEIVNADERWPVMTGEKQPDYYAHTKGVAETSVLAANRNTSTFLTCALRPAGIFGEGDVQAIPGLITASRKGQSKFQVGPNDNLFDWSYVGNIAHAHLLAAVGLLATSKLSLTPLDTERIDGETFFITNDSPIYFWDFARLVWKEGGDTVAVDKKNIWVLPTAFAFFIAMLAEFVMGLLGKVPNLTNAKIRYSVMTRYYCISKAKQRLGYAPIVGLEEGIRRGVGDYLEREKMEREKMEREGAAGKKVQ</sequence>
<evidence type="ECO:0000256" key="17">
    <source>
        <dbReference type="SAM" id="Phobius"/>
    </source>
</evidence>
<keyword evidence="9 17" id="KW-0472">Membrane</keyword>
<keyword evidence="17" id="KW-1133">Transmembrane helix</keyword>
<evidence type="ECO:0000256" key="13">
    <source>
        <dbReference type="ARBA" id="ARBA00081267"/>
    </source>
</evidence>
<evidence type="ECO:0000256" key="5">
    <source>
        <dbReference type="ARBA" id="ARBA00022955"/>
    </source>
</evidence>
<dbReference type="SUPFAM" id="SSF51735">
    <property type="entry name" value="NAD(P)-binding Rossmann-fold domains"/>
    <property type="match status" value="1"/>
</dbReference>
<keyword evidence="20" id="KW-1185">Reference proteome</keyword>
<proteinExistence type="inferred from homology"/>
<protein>
    <recommendedName>
        <fullName evidence="12">Sterol-4-alpha-carboxylate 3-dehydrogenase ERG26, decarboxylating</fullName>
    </recommendedName>
    <alternativeName>
        <fullName evidence="15 16">C-3 Sterol dehydrogenase ERG26</fullName>
    </alternativeName>
    <alternativeName>
        <fullName evidence="13 14">C-4 decarboxylase ERG26</fullName>
    </alternativeName>
    <alternativeName>
        <fullName evidence="11">Sterol-4-alpha-carboxylate 3-dehydrogenase erg26, decarboxylating</fullName>
    </alternativeName>
</protein>